<feature type="transmembrane region" description="Helical" evidence="7">
    <location>
        <begin position="242"/>
        <end position="262"/>
    </location>
</feature>
<dbReference type="GO" id="GO:0022857">
    <property type="term" value="F:transmembrane transporter activity"/>
    <property type="evidence" value="ECO:0007669"/>
    <property type="project" value="InterPro"/>
</dbReference>
<evidence type="ECO:0000256" key="2">
    <source>
        <dbReference type="ARBA" id="ARBA00022448"/>
    </source>
</evidence>
<feature type="transmembrane region" description="Helical" evidence="7">
    <location>
        <begin position="74"/>
        <end position="92"/>
    </location>
</feature>
<feature type="transmembrane region" description="Helical" evidence="7">
    <location>
        <begin position="382"/>
        <end position="402"/>
    </location>
</feature>
<evidence type="ECO:0000256" key="4">
    <source>
        <dbReference type="ARBA" id="ARBA00022989"/>
    </source>
</evidence>
<accession>A0A0H2RSS6</accession>
<reference evidence="8 9" key="1">
    <citation type="submission" date="2015-04" db="EMBL/GenBank/DDBJ databases">
        <title>Complete genome sequence of Schizopora paradoxa KUC8140, a cosmopolitan wood degrader in East Asia.</title>
        <authorList>
            <consortium name="DOE Joint Genome Institute"/>
            <person name="Min B."/>
            <person name="Park H."/>
            <person name="Jang Y."/>
            <person name="Kim J.-J."/>
            <person name="Kim K.H."/>
            <person name="Pangilinan J."/>
            <person name="Lipzen A."/>
            <person name="Riley R."/>
            <person name="Grigoriev I.V."/>
            <person name="Spatafora J.W."/>
            <person name="Choi I.-G."/>
        </authorList>
    </citation>
    <scope>NUCLEOTIDE SEQUENCE [LARGE SCALE GENOMIC DNA]</scope>
    <source>
        <strain evidence="8 9">KUC8140</strain>
    </source>
</reference>
<feature type="transmembrane region" description="Helical" evidence="7">
    <location>
        <begin position="44"/>
        <end position="68"/>
    </location>
</feature>
<feature type="transmembrane region" description="Helical" evidence="7">
    <location>
        <begin position="451"/>
        <end position="469"/>
    </location>
</feature>
<dbReference type="FunCoup" id="A0A0H2RSS6">
    <property type="interactions" value="24"/>
</dbReference>
<dbReference type="PANTHER" id="PTHR45649:SF6">
    <property type="entry name" value="GABA-SPECIFIC PERMEASE"/>
    <property type="match status" value="1"/>
</dbReference>
<feature type="transmembrane region" description="Helical" evidence="7">
    <location>
        <begin position="274"/>
        <end position="299"/>
    </location>
</feature>
<feature type="transmembrane region" description="Helical" evidence="7">
    <location>
        <begin position="122"/>
        <end position="142"/>
    </location>
</feature>
<keyword evidence="2" id="KW-0813">Transport</keyword>
<name>A0A0H2RSS6_9AGAM</name>
<dbReference type="PANTHER" id="PTHR45649">
    <property type="entry name" value="AMINO-ACID PERMEASE BAT1"/>
    <property type="match status" value="1"/>
</dbReference>
<gene>
    <name evidence="8" type="ORF">SCHPADRAFT_939341</name>
</gene>
<feature type="transmembrane region" description="Helical" evidence="7">
    <location>
        <begin position="408"/>
        <end position="431"/>
    </location>
</feature>
<dbReference type="OrthoDB" id="4476201at2759"/>
<evidence type="ECO:0000256" key="7">
    <source>
        <dbReference type="SAM" id="Phobius"/>
    </source>
</evidence>
<feature type="transmembrane region" description="Helical" evidence="7">
    <location>
        <begin position="481"/>
        <end position="499"/>
    </location>
</feature>
<evidence type="ECO:0000256" key="3">
    <source>
        <dbReference type="ARBA" id="ARBA00022692"/>
    </source>
</evidence>
<keyword evidence="4 7" id="KW-1133">Transmembrane helix</keyword>
<dbReference type="GO" id="GO:0016020">
    <property type="term" value="C:membrane"/>
    <property type="evidence" value="ECO:0007669"/>
    <property type="project" value="UniProtKB-SubCell"/>
</dbReference>
<dbReference type="PROSITE" id="PS00218">
    <property type="entry name" value="AMINO_ACID_PERMEASE_1"/>
    <property type="match status" value="1"/>
</dbReference>
<keyword evidence="5 7" id="KW-0472">Membrane</keyword>
<dbReference type="InterPro" id="IPR002293">
    <property type="entry name" value="AA/rel_permease1"/>
</dbReference>
<comment type="subcellular location">
    <subcellularLocation>
        <location evidence="1">Membrane</location>
        <topology evidence="1">Multi-pass membrane protein</topology>
    </subcellularLocation>
</comment>
<feature type="transmembrane region" description="Helical" evidence="7">
    <location>
        <begin position="170"/>
        <end position="192"/>
    </location>
</feature>
<keyword evidence="9" id="KW-1185">Reference proteome</keyword>
<evidence type="ECO:0000313" key="8">
    <source>
        <dbReference type="EMBL" id="KLO14662.1"/>
    </source>
</evidence>
<keyword evidence="3 7" id="KW-0812">Transmembrane</keyword>
<dbReference type="GO" id="GO:0006865">
    <property type="term" value="P:amino acid transport"/>
    <property type="evidence" value="ECO:0007669"/>
    <property type="project" value="InterPro"/>
</dbReference>
<dbReference type="PIRSF" id="PIRSF006060">
    <property type="entry name" value="AA_transporter"/>
    <property type="match status" value="1"/>
</dbReference>
<dbReference type="InParanoid" id="A0A0H2RSS6"/>
<dbReference type="Gene3D" id="1.20.1740.10">
    <property type="entry name" value="Amino acid/polyamine transporter I"/>
    <property type="match status" value="1"/>
</dbReference>
<dbReference type="InterPro" id="IPR004840">
    <property type="entry name" value="Amino_acid_permease_CS"/>
</dbReference>
<dbReference type="EMBL" id="KQ085940">
    <property type="protein sequence ID" value="KLO14662.1"/>
    <property type="molecule type" value="Genomic_DNA"/>
</dbReference>
<dbReference type="AlphaFoldDB" id="A0A0H2RSS6"/>
<evidence type="ECO:0000256" key="1">
    <source>
        <dbReference type="ARBA" id="ARBA00004141"/>
    </source>
</evidence>
<evidence type="ECO:0000313" key="9">
    <source>
        <dbReference type="Proteomes" id="UP000053477"/>
    </source>
</evidence>
<dbReference type="Pfam" id="PF13520">
    <property type="entry name" value="AA_permease_2"/>
    <property type="match status" value="1"/>
</dbReference>
<evidence type="ECO:0000256" key="6">
    <source>
        <dbReference type="SAM" id="MobiDB-lite"/>
    </source>
</evidence>
<sequence length="553" mass="59492">MITKRASTADSNSSETGNAAINADEAFLASLGYKQEFRRQFSKFELFGVAFSIIGVLPSIASVLVFALPNGGPAALVWGWAVCSFFIMFIGLSMGELGSAMPTSGGLYYWTFSFSSPRYRKLMSWIVGYANSIGLIGGLASIDWGCAVQVMAAASIGSDMTFAPTVHQTFGVFVALLISHGVICSLGTRVLARLQNFYILLNVLICVAVIIALPIATPKEFKNDASYAFGGFVNLNGWPNGYAFILSFLAPVWTILAFDSPLHISEEATNARTAVPFAIICSCFVAGVLGWGLNVAFAFNMGKDVDSILSNPIGQPLATIFFNSFGRTGTLALWAFIVIAQFMMGSSALLATSRQLFAFARDGALPLSSYLRRINPYTQTPVAAVWFCVCGSFLLGLLVLAGDAASNAIFAMCIGALYIAFGIPIACYILAKGTERERKGPFSLGRFSTPVAIVAVAWMTFTTVIVFFPSVPGPSASEMNYAAVVLGGMFFLSLLYYFFPVHGGKYWFQGPIGALRAMEDEKEAKEVDENFSDKDSTGKGSAEDRVRDVQDEE</sequence>
<feature type="region of interest" description="Disordered" evidence="6">
    <location>
        <begin position="525"/>
        <end position="553"/>
    </location>
</feature>
<proteinExistence type="predicted"/>
<evidence type="ECO:0000256" key="5">
    <source>
        <dbReference type="ARBA" id="ARBA00023136"/>
    </source>
</evidence>
<protein>
    <submittedName>
        <fullName evidence="8">Amino acid transporter</fullName>
    </submittedName>
</protein>
<organism evidence="8 9">
    <name type="scientific">Schizopora paradoxa</name>
    <dbReference type="NCBI Taxonomy" id="27342"/>
    <lineage>
        <taxon>Eukaryota</taxon>
        <taxon>Fungi</taxon>
        <taxon>Dikarya</taxon>
        <taxon>Basidiomycota</taxon>
        <taxon>Agaricomycotina</taxon>
        <taxon>Agaricomycetes</taxon>
        <taxon>Hymenochaetales</taxon>
        <taxon>Schizoporaceae</taxon>
        <taxon>Schizopora</taxon>
    </lineage>
</organism>
<dbReference type="Proteomes" id="UP000053477">
    <property type="component" value="Unassembled WGS sequence"/>
</dbReference>
<feature type="transmembrane region" description="Helical" evidence="7">
    <location>
        <begin position="331"/>
        <end position="351"/>
    </location>
</feature>
<feature type="transmembrane region" description="Helical" evidence="7">
    <location>
        <begin position="199"/>
        <end position="217"/>
    </location>
</feature>
<dbReference type="STRING" id="27342.A0A0H2RSS6"/>